<evidence type="ECO:0000313" key="2">
    <source>
        <dbReference type="Proteomes" id="UP001055172"/>
    </source>
</evidence>
<gene>
    <name evidence="1" type="ORF">ColLi_05926</name>
</gene>
<dbReference type="AlphaFoldDB" id="A0AA37GLA4"/>
<sequence length="88" mass="9822">MSWLIRARRALEPGANATAFTAFTAFTFPKLPRGRTPDIGVSRVQVETRDDEALPRKYSARTERIDGLELSKPRLSRLTNSAMIGDVC</sequence>
<name>A0AA37GLA4_9PEZI</name>
<dbReference type="Proteomes" id="UP001055172">
    <property type="component" value="Unassembled WGS sequence"/>
</dbReference>
<accession>A0AA37GLA4</accession>
<proteinExistence type="predicted"/>
<evidence type="ECO:0000313" key="1">
    <source>
        <dbReference type="EMBL" id="GJC83088.1"/>
    </source>
</evidence>
<comment type="caution">
    <text evidence="1">The sequence shown here is derived from an EMBL/GenBank/DDBJ whole genome shotgun (WGS) entry which is preliminary data.</text>
</comment>
<reference evidence="1 2" key="1">
    <citation type="submission" date="2021-07" db="EMBL/GenBank/DDBJ databases">
        <title>Genome data of Colletotrichum spaethianum.</title>
        <authorList>
            <person name="Utami Y.D."/>
            <person name="Hiruma K."/>
        </authorList>
    </citation>
    <scope>NUCLEOTIDE SEQUENCE [LARGE SCALE GENOMIC DNA]</scope>
    <source>
        <strain evidence="1 2">MAFF 242679</strain>
    </source>
</reference>
<organism evidence="1 2">
    <name type="scientific">Colletotrichum liriopes</name>
    <dbReference type="NCBI Taxonomy" id="708192"/>
    <lineage>
        <taxon>Eukaryota</taxon>
        <taxon>Fungi</taxon>
        <taxon>Dikarya</taxon>
        <taxon>Ascomycota</taxon>
        <taxon>Pezizomycotina</taxon>
        <taxon>Sordariomycetes</taxon>
        <taxon>Hypocreomycetidae</taxon>
        <taxon>Glomerellales</taxon>
        <taxon>Glomerellaceae</taxon>
        <taxon>Colletotrichum</taxon>
        <taxon>Colletotrichum spaethianum species complex</taxon>
    </lineage>
</organism>
<dbReference type="EMBL" id="BPPX01000011">
    <property type="protein sequence ID" value="GJC83088.1"/>
    <property type="molecule type" value="Genomic_DNA"/>
</dbReference>
<keyword evidence="2" id="KW-1185">Reference proteome</keyword>
<protein>
    <submittedName>
        <fullName evidence="1">Uncharacterized protein</fullName>
    </submittedName>
</protein>